<dbReference type="AlphaFoldDB" id="A0AAN6ZBW0"/>
<protein>
    <submittedName>
        <fullName evidence="2">Uncharacterized protein</fullName>
    </submittedName>
</protein>
<keyword evidence="1" id="KW-0472">Membrane</keyword>
<gene>
    <name evidence="2" type="ORF">BT67DRAFT_386088</name>
</gene>
<keyword evidence="3" id="KW-1185">Reference proteome</keyword>
<name>A0AAN6ZBW0_9PEZI</name>
<reference evidence="2" key="2">
    <citation type="submission" date="2023-05" db="EMBL/GenBank/DDBJ databases">
        <authorList>
            <consortium name="Lawrence Berkeley National Laboratory"/>
            <person name="Steindorff A."/>
            <person name="Hensen N."/>
            <person name="Bonometti L."/>
            <person name="Westerberg I."/>
            <person name="Brannstrom I.O."/>
            <person name="Guillou S."/>
            <person name="Cros-Aarteil S."/>
            <person name="Calhoun S."/>
            <person name="Haridas S."/>
            <person name="Kuo A."/>
            <person name="Mondo S."/>
            <person name="Pangilinan J."/>
            <person name="Riley R."/>
            <person name="Labutti K."/>
            <person name="Andreopoulos B."/>
            <person name="Lipzen A."/>
            <person name="Chen C."/>
            <person name="Yanf M."/>
            <person name="Daum C."/>
            <person name="Ng V."/>
            <person name="Clum A."/>
            <person name="Ohm R."/>
            <person name="Martin F."/>
            <person name="Silar P."/>
            <person name="Natvig D."/>
            <person name="Lalanne C."/>
            <person name="Gautier V."/>
            <person name="Ament-Velasquez S.L."/>
            <person name="Kruys A."/>
            <person name="Hutchinson M.I."/>
            <person name="Powell A.J."/>
            <person name="Barry K."/>
            <person name="Miller A.N."/>
            <person name="Grigoriev I.V."/>
            <person name="Debuchy R."/>
            <person name="Gladieux P."/>
            <person name="Thoren M.H."/>
            <person name="Johannesson H."/>
        </authorList>
    </citation>
    <scope>NUCLEOTIDE SEQUENCE</scope>
    <source>
        <strain evidence="2">CBS 123565</strain>
    </source>
</reference>
<feature type="transmembrane region" description="Helical" evidence="1">
    <location>
        <begin position="21"/>
        <end position="40"/>
    </location>
</feature>
<dbReference type="EMBL" id="MU853419">
    <property type="protein sequence ID" value="KAK4132231.1"/>
    <property type="molecule type" value="Genomic_DNA"/>
</dbReference>
<sequence length="80" mass="9206">YKVNANAKRSDALVYRISNKVMLNIYTVLAIGRCLIYRTIRLEGPFEVTKALLYVVTLKLLANITIFPTFYVSRVRCYLG</sequence>
<evidence type="ECO:0000313" key="2">
    <source>
        <dbReference type="EMBL" id="KAK4132231.1"/>
    </source>
</evidence>
<feature type="transmembrane region" description="Helical" evidence="1">
    <location>
        <begin position="52"/>
        <end position="72"/>
    </location>
</feature>
<evidence type="ECO:0000256" key="1">
    <source>
        <dbReference type="SAM" id="Phobius"/>
    </source>
</evidence>
<dbReference type="Proteomes" id="UP001304895">
    <property type="component" value="Unassembled WGS sequence"/>
</dbReference>
<feature type="non-terminal residue" evidence="2">
    <location>
        <position position="1"/>
    </location>
</feature>
<keyword evidence="1" id="KW-1133">Transmembrane helix</keyword>
<organism evidence="2 3">
    <name type="scientific">Trichocladium antarcticum</name>
    <dbReference type="NCBI Taxonomy" id="1450529"/>
    <lineage>
        <taxon>Eukaryota</taxon>
        <taxon>Fungi</taxon>
        <taxon>Dikarya</taxon>
        <taxon>Ascomycota</taxon>
        <taxon>Pezizomycotina</taxon>
        <taxon>Sordariomycetes</taxon>
        <taxon>Sordariomycetidae</taxon>
        <taxon>Sordariales</taxon>
        <taxon>Chaetomiaceae</taxon>
        <taxon>Trichocladium</taxon>
    </lineage>
</organism>
<keyword evidence="1" id="KW-0812">Transmembrane</keyword>
<evidence type="ECO:0000313" key="3">
    <source>
        <dbReference type="Proteomes" id="UP001304895"/>
    </source>
</evidence>
<proteinExistence type="predicted"/>
<reference evidence="2" key="1">
    <citation type="journal article" date="2023" name="Mol. Phylogenet. Evol.">
        <title>Genome-scale phylogeny and comparative genomics of the fungal order Sordariales.</title>
        <authorList>
            <person name="Hensen N."/>
            <person name="Bonometti L."/>
            <person name="Westerberg I."/>
            <person name="Brannstrom I.O."/>
            <person name="Guillou S."/>
            <person name="Cros-Aarteil S."/>
            <person name="Calhoun S."/>
            <person name="Haridas S."/>
            <person name="Kuo A."/>
            <person name="Mondo S."/>
            <person name="Pangilinan J."/>
            <person name="Riley R."/>
            <person name="LaButti K."/>
            <person name="Andreopoulos B."/>
            <person name="Lipzen A."/>
            <person name="Chen C."/>
            <person name="Yan M."/>
            <person name="Daum C."/>
            <person name="Ng V."/>
            <person name="Clum A."/>
            <person name="Steindorff A."/>
            <person name="Ohm R.A."/>
            <person name="Martin F."/>
            <person name="Silar P."/>
            <person name="Natvig D.O."/>
            <person name="Lalanne C."/>
            <person name="Gautier V."/>
            <person name="Ament-Velasquez S.L."/>
            <person name="Kruys A."/>
            <person name="Hutchinson M.I."/>
            <person name="Powell A.J."/>
            <person name="Barry K."/>
            <person name="Miller A.N."/>
            <person name="Grigoriev I.V."/>
            <person name="Debuchy R."/>
            <person name="Gladieux P."/>
            <person name="Hiltunen Thoren M."/>
            <person name="Johannesson H."/>
        </authorList>
    </citation>
    <scope>NUCLEOTIDE SEQUENCE</scope>
    <source>
        <strain evidence="2">CBS 123565</strain>
    </source>
</reference>
<comment type="caution">
    <text evidence="2">The sequence shown here is derived from an EMBL/GenBank/DDBJ whole genome shotgun (WGS) entry which is preliminary data.</text>
</comment>
<accession>A0AAN6ZBW0</accession>